<dbReference type="InterPro" id="IPR036322">
    <property type="entry name" value="WD40_repeat_dom_sf"/>
</dbReference>
<name>A0A7J6M615_PERCH</name>
<keyword evidence="1 3" id="KW-0853">WD repeat</keyword>
<dbReference type="InterPro" id="IPR019775">
    <property type="entry name" value="WD40_repeat_CS"/>
</dbReference>
<sequence>MVLSDASHESSSTRVSSETRSESSYSGPKLGLCDQPLGARRHSKRVKVILRAPLVEEDDISSWPVEGTNNVAAACLEDAIIEEDGMDVEDTRMPTDTGKWAEAWDPQWSEFESAEEVSCCEWFPSDDDSSEYGSEFGSIESEEEPIVERDAPLPIPRSRVWVTEESSIQSSRSLLTSLRPMMAQTSAPERDITGAEVQWASRTAETDTAETDPQGIPWERFSINRHEYRQRRVQDFSNYNNVAWNDSLEKKRKDALNEMERVNLCYYRFSRSYRGDPPTWRLNPTVDHFQLRHLTVPTSNNTVYVVCSSTLYKFDTLTGQATTMHSQPVHTLSSIDVNRGFAVSGGFDSTVIVTRTHDAHEVLNSRMSVATNNITNYSLILPTNGYLSPRVPENEKPPKRRIMGSMTEAYHSNSSETGESCSEFGDAFMTPYEDEDSYNSSRRRRRGSFPRMGLEGSIFEDHCLRRFPNNFSSQFNEEQEFHRMGCDPLHLVVANNDKILRDVDVTHGGAIVSEATYSWSVNHVSVNPRDSHILCASGDDRAVVLSDRRDWSRLQKALVLKGHLDYGFCSTWHPDGNMLATGNQDGTCRVWDIRNLKSDAPLCSLGTVLGAVRTCHFSKDGKFLAFAEPADLVHVVDTESNFTSEQVIDIFGNVAGLGFSPDSTRLFLSVSDSLFGCLMQFNRDVAPKADGLLF</sequence>
<evidence type="ECO:0000259" key="5">
    <source>
        <dbReference type="Pfam" id="PF10313"/>
    </source>
</evidence>
<proteinExistence type="predicted"/>
<dbReference type="PANTHER" id="PTHR43991">
    <property type="entry name" value="WD REPEAT PROTEIN (AFU_ORTHOLOGUE AFUA_8G05640)-RELATED"/>
    <property type="match status" value="1"/>
</dbReference>
<dbReference type="OrthoDB" id="20669at2759"/>
<dbReference type="SUPFAM" id="SSF50978">
    <property type="entry name" value="WD40 repeat-like"/>
    <property type="match status" value="1"/>
</dbReference>
<dbReference type="AlphaFoldDB" id="A0A7J6M615"/>
<dbReference type="Pfam" id="PF00400">
    <property type="entry name" value="WD40"/>
    <property type="match status" value="1"/>
</dbReference>
<dbReference type="InterPro" id="IPR001680">
    <property type="entry name" value="WD40_rpt"/>
</dbReference>
<accession>A0A7J6M615</accession>
<feature type="compositionally biased region" description="Low complexity" evidence="4">
    <location>
        <begin position="9"/>
        <end position="26"/>
    </location>
</feature>
<feature type="domain" description="DUF2415" evidence="5">
    <location>
        <begin position="610"/>
        <end position="649"/>
    </location>
</feature>
<protein>
    <recommendedName>
        <fullName evidence="5">DUF2415 domain-containing protein</fullName>
    </recommendedName>
</protein>
<dbReference type="PROSITE" id="PS50082">
    <property type="entry name" value="WD_REPEATS_2"/>
    <property type="match status" value="1"/>
</dbReference>
<dbReference type="PROSITE" id="PS00678">
    <property type="entry name" value="WD_REPEATS_1"/>
    <property type="match status" value="1"/>
</dbReference>
<evidence type="ECO:0000256" key="1">
    <source>
        <dbReference type="ARBA" id="ARBA00022574"/>
    </source>
</evidence>
<evidence type="ECO:0000256" key="4">
    <source>
        <dbReference type="SAM" id="MobiDB-lite"/>
    </source>
</evidence>
<organism evidence="6 7">
    <name type="scientific">Perkinsus chesapeaki</name>
    <name type="common">Clam parasite</name>
    <name type="synonym">Perkinsus andrewsi</name>
    <dbReference type="NCBI Taxonomy" id="330153"/>
    <lineage>
        <taxon>Eukaryota</taxon>
        <taxon>Sar</taxon>
        <taxon>Alveolata</taxon>
        <taxon>Perkinsozoa</taxon>
        <taxon>Perkinsea</taxon>
        <taxon>Perkinsida</taxon>
        <taxon>Perkinsidae</taxon>
        <taxon>Perkinsus</taxon>
    </lineage>
</organism>
<comment type="caution">
    <text evidence="6">The sequence shown here is derived from an EMBL/GenBank/DDBJ whole genome shotgun (WGS) entry which is preliminary data.</text>
</comment>
<dbReference type="Gene3D" id="2.130.10.10">
    <property type="entry name" value="YVTN repeat-like/Quinoprotein amine dehydrogenase"/>
    <property type="match status" value="1"/>
</dbReference>
<reference evidence="6 7" key="1">
    <citation type="submission" date="2020-04" db="EMBL/GenBank/DDBJ databases">
        <title>Perkinsus chesapeaki whole genome sequence.</title>
        <authorList>
            <person name="Bogema D.R."/>
        </authorList>
    </citation>
    <scope>NUCLEOTIDE SEQUENCE [LARGE SCALE GENOMIC DNA]</scope>
    <source>
        <strain evidence="6">ATCC PRA-425</strain>
    </source>
</reference>
<keyword evidence="7" id="KW-1185">Reference proteome</keyword>
<evidence type="ECO:0000256" key="3">
    <source>
        <dbReference type="PROSITE-ProRule" id="PRU00221"/>
    </source>
</evidence>
<feature type="repeat" description="WD" evidence="3">
    <location>
        <begin position="560"/>
        <end position="595"/>
    </location>
</feature>
<dbReference type="InterPro" id="IPR015943">
    <property type="entry name" value="WD40/YVTN_repeat-like_dom_sf"/>
</dbReference>
<keyword evidence="2" id="KW-0677">Repeat</keyword>
<evidence type="ECO:0000256" key="2">
    <source>
        <dbReference type="ARBA" id="ARBA00022737"/>
    </source>
</evidence>
<dbReference type="EMBL" id="JAAPAO010000224">
    <property type="protein sequence ID" value="KAF4666866.1"/>
    <property type="molecule type" value="Genomic_DNA"/>
</dbReference>
<gene>
    <name evidence="6" type="ORF">FOL47_003870</name>
</gene>
<dbReference type="SMART" id="SM00320">
    <property type="entry name" value="WD40"/>
    <property type="match status" value="4"/>
</dbReference>
<dbReference type="Proteomes" id="UP000591131">
    <property type="component" value="Unassembled WGS sequence"/>
</dbReference>
<dbReference type="InterPro" id="IPR019417">
    <property type="entry name" value="DUF2415"/>
</dbReference>
<dbReference type="PANTHER" id="PTHR43991:SF12">
    <property type="entry name" value="WD REPEAT PROTEIN (AFU_ORTHOLOGUE AFUA_8G05640)"/>
    <property type="match status" value="1"/>
</dbReference>
<evidence type="ECO:0000313" key="6">
    <source>
        <dbReference type="EMBL" id="KAF4666866.1"/>
    </source>
</evidence>
<evidence type="ECO:0000313" key="7">
    <source>
        <dbReference type="Proteomes" id="UP000591131"/>
    </source>
</evidence>
<dbReference type="PROSITE" id="PS50294">
    <property type="entry name" value="WD_REPEATS_REGION"/>
    <property type="match status" value="1"/>
</dbReference>
<feature type="region of interest" description="Disordered" evidence="4">
    <location>
        <begin position="1"/>
        <end position="36"/>
    </location>
</feature>
<dbReference type="Pfam" id="PF10313">
    <property type="entry name" value="DUF2415"/>
    <property type="match status" value="1"/>
</dbReference>